<dbReference type="InterPro" id="IPR027417">
    <property type="entry name" value="P-loop_NTPase"/>
</dbReference>
<dbReference type="PROSITE" id="PS50164">
    <property type="entry name" value="GIY_YIG"/>
    <property type="match status" value="1"/>
</dbReference>
<proteinExistence type="predicted"/>
<sequence length="577" mass="66447">MELDKPIIKETSYNNDGVDDFKLNDSEKELILQYPTVYIVNDKKKETFDVYVGETNNIKNRTYQHLQEDRDDWEKFNASNTAKLIVMGHSHFNKSLTLDIENKMRLYMTGVGSVKRLNNRRGNPQGHYYTSNEVDQVFRLLWENLHNLNGRLFPSRAEVEQSALFKSSPFHQLTDDQIKSKDYLMLKITEAMNRDRTDQLMIVEGAAGTGKTVLLSSLFFDLLADNAEDDVAVYQHKKVALLVNHDEQVKVYKSIANKLGDDKAVIMKPNEFINKYFGSNEQFDAVIVDEGHLLATRNGQAFSRDKGKTHLEVIRKLARVTVLVYDPHQILTTEQYFPKKDFVKLRKDVAEKGNLLTLKHQMRISAGQQTINWLDDFVFKHHINSIPSDSSYDLQIFDDPEKMYDAIKYRANQPESELSRVLATYDWEWKPDGQEYDVATGDFRQPWNYYYTKRKDHVAWAENPESINEVGSTFTIQGFDLNYAGVIIGESVQYRDGKVVFNPNNSFSGKAKQKPGKGVLEDEDERQSVPFENLNNELNVLLSRGVNGLYIYAVDEALREKLLEAFGKNVYNSGEKG</sequence>
<accession>A0ABM9N690</accession>
<keyword evidence="4" id="KW-1185">Reference proteome</keyword>
<dbReference type="Gene3D" id="3.40.50.300">
    <property type="entry name" value="P-loop containing nucleotide triphosphate hydrolases"/>
    <property type="match status" value="1"/>
</dbReference>
<dbReference type="SUPFAM" id="SSF52540">
    <property type="entry name" value="P-loop containing nucleoside triphosphate hydrolases"/>
    <property type="match status" value="1"/>
</dbReference>
<name>A0ABM9N690_9LACO</name>
<comment type="caution">
    <text evidence="3">The sequence shown here is derived from an EMBL/GenBank/DDBJ whole genome shotgun (WGS) entry which is preliminary data.</text>
</comment>
<feature type="domain" description="GIY-YIG" evidence="2">
    <location>
        <begin position="33"/>
        <end position="119"/>
    </location>
</feature>
<dbReference type="InterPro" id="IPR000305">
    <property type="entry name" value="GIY-YIG_endonuc"/>
</dbReference>
<dbReference type="Proteomes" id="UP001314241">
    <property type="component" value="Unassembled WGS sequence"/>
</dbReference>
<organism evidence="3 4">
    <name type="scientific">Eupransor demetentiae</name>
    <dbReference type="NCBI Taxonomy" id="3109584"/>
    <lineage>
        <taxon>Bacteria</taxon>
        <taxon>Bacillati</taxon>
        <taxon>Bacillota</taxon>
        <taxon>Bacilli</taxon>
        <taxon>Lactobacillales</taxon>
        <taxon>Lactobacillaceae</taxon>
        <taxon>Eupransor</taxon>
    </lineage>
</organism>
<evidence type="ECO:0000259" key="2">
    <source>
        <dbReference type="PROSITE" id="PS50164"/>
    </source>
</evidence>
<evidence type="ECO:0000313" key="4">
    <source>
        <dbReference type="Proteomes" id="UP001314241"/>
    </source>
</evidence>
<dbReference type="Pfam" id="PF01541">
    <property type="entry name" value="GIY-YIG"/>
    <property type="match status" value="1"/>
</dbReference>
<reference evidence="3 4" key="1">
    <citation type="submission" date="2024-01" db="EMBL/GenBank/DDBJ databases">
        <authorList>
            <person name="Botero Cardona J."/>
        </authorList>
    </citation>
    <scope>NUCLEOTIDE SEQUENCE [LARGE SCALE GENOMIC DNA]</scope>
    <source>
        <strain evidence="3 4">LMG 33000</strain>
    </source>
</reference>
<evidence type="ECO:0000256" key="1">
    <source>
        <dbReference type="SAM" id="MobiDB-lite"/>
    </source>
</evidence>
<protein>
    <submittedName>
        <fullName evidence="3">DUF2075 family (BH3996)</fullName>
    </submittedName>
</protein>
<dbReference type="CDD" id="cd10439">
    <property type="entry name" value="GIY-YIG_COG3410"/>
    <property type="match status" value="1"/>
</dbReference>
<evidence type="ECO:0000313" key="3">
    <source>
        <dbReference type="EMBL" id="CAK8054745.1"/>
    </source>
</evidence>
<dbReference type="InterPro" id="IPR018647">
    <property type="entry name" value="SLFN_3-like_DNA/RNA_helicase"/>
</dbReference>
<dbReference type="RefSeq" id="WP_349642293.1">
    <property type="nucleotide sequence ID" value="NZ_CAWVOH010000003.1"/>
</dbReference>
<dbReference type="EMBL" id="CAWVOH010000003">
    <property type="protein sequence ID" value="CAK8054745.1"/>
    <property type="molecule type" value="Genomic_DNA"/>
</dbReference>
<gene>
    <name evidence="3" type="ORF">R54876_GBNLAHCA_01320</name>
</gene>
<dbReference type="Pfam" id="PF09848">
    <property type="entry name" value="SLFN-g3_helicase"/>
    <property type="match status" value="1"/>
</dbReference>
<feature type="region of interest" description="Disordered" evidence="1">
    <location>
        <begin position="505"/>
        <end position="525"/>
    </location>
</feature>